<dbReference type="AlphaFoldDB" id="A0A9N8ZWV1"/>
<accession>A0A9N8ZWV1</accession>
<sequence>MNDYHTRLSSFKRKGSKLEERFEVLKDENNECFEDIINNISENDKDQCIVNIGKLGDIIKTTYEIVGEQTELTKKAISVVEELTAVMIHTGTQLDQLEIKVIDKLGEKEWRLAESALFYLESGMELTDEELNCIENLKDFLRDVKMTIDDIKLLREMRDNSNTLFHSNRQSLMEAQTRLNNPLPDDLKIYKIPLQKALEAINN</sequence>
<dbReference type="Proteomes" id="UP000789375">
    <property type="component" value="Unassembled WGS sequence"/>
</dbReference>
<keyword evidence="2" id="KW-1185">Reference proteome</keyword>
<evidence type="ECO:0000313" key="2">
    <source>
        <dbReference type="Proteomes" id="UP000789375"/>
    </source>
</evidence>
<comment type="caution">
    <text evidence="1">The sequence shown here is derived from an EMBL/GenBank/DDBJ whole genome shotgun (WGS) entry which is preliminary data.</text>
</comment>
<reference evidence="1" key="1">
    <citation type="submission" date="2021-06" db="EMBL/GenBank/DDBJ databases">
        <authorList>
            <person name="Kallberg Y."/>
            <person name="Tangrot J."/>
            <person name="Rosling A."/>
        </authorList>
    </citation>
    <scope>NUCLEOTIDE SEQUENCE</scope>
    <source>
        <strain evidence="1">87-6 pot B 2015</strain>
    </source>
</reference>
<organism evidence="1 2">
    <name type="scientific">Funneliformis mosseae</name>
    <name type="common">Endomycorrhizal fungus</name>
    <name type="synonym">Glomus mosseae</name>
    <dbReference type="NCBI Taxonomy" id="27381"/>
    <lineage>
        <taxon>Eukaryota</taxon>
        <taxon>Fungi</taxon>
        <taxon>Fungi incertae sedis</taxon>
        <taxon>Mucoromycota</taxon>
        <taxon>Glomeromycotina</taxon>
        <taxon>Glomeromycetes</taxon>
        <taxon>Glomerales</taxon>
        <taxon>Glomeraceae</taxon>
        <taxon>Funneliformis</taxon>
    </lineage>
</organism>
<protein>
    <submittedName>
        <fullName evidence="1">4038_t:CDS:1</fullName>
    </submittedName>
</protein>
<dbReference type="EMBL" id="CAJVPP010000753">
    <property type="protein sequence ID" value="CAG8509520.1"/>
    <property type="molecule type" value="Genomic_DNA"/>
</dbReference>
<proteinExistence type="predicted"/>
<evidence type="ECO:0000313" key="1">
    <source>
        <dbReference type="EMBL" id="CAG8509520.1"/>
    </source>
</evidence>
<gene>
    <name evidence="1" type="ORF">FMOSSE_LOCUS4462</name>
</gene>
<name>A0A9N8ZWV1_FUNMO</name>